<accession>A0A444UJC5</accession>
<evidence type="ECO:0000256" key="1">
    <source>
        <dbReference type="SAM" id="Coils"/>
    </source>
</evidence>
<evidence type="ECO:0000313" key="3">
    <source>
        <dbReference type="EMBL" id="RXM35263.1"/>
    </source>
</evidence>
<sequence>MERSTREQEQIVMARIRAENHEQEQQRHKELLAQLTLRKIQQAGESVGETVRCKPQESRRVNTEKNRSHQLLMQKVEKEEEWHRRGV</sequence>
<dbReference type="PANTHER" id="PTHR33663:SF3">
    <property type="entry name" value="COILED-COIL DOMAIN-CONTAINING PROTEIN 185"/>
    <property type="match status" value="1"/>
</dbReference>
<reference evidence="3 4" key="1">
    <citation type="submission" date="2019-01" db="EMBL/GenBank/DDBJ databases">
        <title>Draft Genome and Complete Hox-Cluster Characterization of the Sterlet Sturgeon (Acipenser ruthenus).</title>
        <authorList>
            <person name="Wei Q."/>
        </authorList>
    </citation>
    <scope>NUCLEOTIDE SEQUENCE [LARGE SCALE GENOMIC DNA]</scope>
    <source>
        <strain evidence="3">WHYD16114868_AA</strain>
        <tissue evidence="3">Blood</tissue>
    </source>
</reference>
<name>A0A444UJC5_ACIRT</name>
<feature type="region of interest" description="Disordered" evidence="2">
    <location>
        <begin position="43"/>
        <end position="87"/>
    </location>
</feature>
<organism evidence="3 4">
    <name type="scientific">Acipenser ruthenus</name>
    <name type="common">Sterlet sturgeon</name>
    <dbReference type="NCBI Taxonomy" id="7906"/>
    <lineage>
        <taxon>Eukaryota</taxon>
        <taxon>Metazoa</taxon>
        <taxon>Chordata</taxon>
        <taxon>Craniata</taxon>
        <taxon>Vertebrata</taxon>
        <taxon>Euteleostomi</taxon>
        <taxon>Actinopterygii</taxon>
        <taxon>Chondrostei</taxon>
        <taxon>Acipenseriformes</taxon>
        <taxon>Acipenseridae</taxon>
        <taxon>Acipenser</taxon>
    </lineage>
</organism>
<keyword evidence="4" id="KW-1185">Reference proteome</keyword>
<comment type="caution">
    <text evidence="3">The sequence shown here is derived from an EMBL/GenBank/DDBJ whole genome shotgun (WGS) entry which is preliminary data.</text>
</comment>
<keyword evidence="1" id="KW-0175">Coiled coil</keyword>
<dbReference type="Proteomes" id="UP000289886">
    <property type="component" value="Unassembled WGS sequence"/>
</dbReference>
<dbReference type="PANTHER" id="PTHR33663">
    <property type="entry name" value="COILED-COIL DOMAIN-CONTAINING PROTEIN 177"/>
    <property type="match status" value="1"/>
</dbReference>
<feature type="coiled-coil region" evidence="1">
    <location>
        <begin position="6"/>
        <end position="38"/>
    </location>
</feature>
<proteinExistence type="predicted"/>
<dbReference type="Pfam" id="PF15558">
    <property type="entry name" value="DUF4659"/>
    <property type="match status" value="1"/>
</dbReference>
<protein>
    <submittedName>
        <fullName evidence="3">Coiled-coil domain-containing protein 185</fullName>
    </submittedName>
</protein>
<dbReference type="InterPro" id="IPR029090">
    <property type="entry name" value="DUF4659"/>
</dbReference>
<dbReference type="EMBL" id="SCEB01214451">
    <property type="protein sequence ID" value="RXM35263.1"/>
    <property type="molecule type" value="Genomic_DNA"/>
</dbReference>
<dbReference type="AlphaFoldDB" id="A0A444UJC5"/>
<evidence type="ECO:0000256" key="2">
    <source>
        <dbReference type="SAM" id="MobiDB-lite"/>
    </source>
</evidence>
<feature type="compositionally biased region" description="Basic and acidic residues" evidence="2">
    <location>
        <begin position="75"/>
        <end position="87"/>
    </location>
</feature>
<evidence type="ECO:0000313" key="4">
    <source>
        <dbReference type="Proteomes" id="UP000289886"/>
    </source>
</evidence>
<feature type="compositionally biased region" description="Basic and acidic residues" evidence="2">
    <location>
        <begin position="51"/>
        <end position="67"/>
    </location>
</feature>
<gene>
    <name evidence="3" type="ORF">EOD39_4229</name>
</gene>